<protein>
    <submittedName>
        <fullName evidence="2">Uncharacterized protein</fullName>
    </submittedName>
</protein>
<reference evidence="2 3" key="1">
    <citation type="journal article" date="2023" name="BMC Biotechnol.">
        <title>Vitis rotundifolia cv Carlos genome sequencing.</title>
        <authorList>
            <person name="Huff M."/>
            <person name="Hulse-Kemp A."/>
            <person name="Scheffler B."/>
            <person name="Youngblood R."/>
            <person name="Simpson S."/>
            <person name="Babiker E."/>
            <person name="Staton M."/>
        </authorList>
    </citation>
    <scope>NUCLEOTIDE SEQUENCE [LARGE SCALE GENOMIC DNA]</scope>
    <source>
        <tissue evidence="2">Leaf</tissue>
    </source>
</reference>
<gene>
    <name evidence="2" type="ORF">PVL29_004850</name>
</gene>
<evidence type="ECO:0000313" key="2">
    <source>
        <dbReference type="EMBL" id="KAJ9703226.1"/>
    </source>
</evidence>
<dbReference type="AlphaFoldDB" id="A0AA39DYV5"/>
<evidence type="ECO:0000313" key="3">
    <source>
        <dbReference type="Proteomes" id="UP001168098"/>
    </source>
</evidence>
<proteinExistence type="predicted"/>
<keyword evidence="3" id="KW-1185">Reference proteome</keyword>
<dbReference type="EMBL" id="JARBHA010000004">
    <property type="protein sequence ID" value="KAJ9703226.1"/>
    <property type="molecule type" value="Genomic_DNA"/>
</dbReference>
<dbReference type="Proteomes" id="UP001168098">
    <property type="component" value="Unassembled WGS sequence"/>
</dbReference>
<comment type="caution">
    <text evidence="2">The sequence shown here is derived from an EMBL/GenBank/DDBJ whole genome shotgun (WGS) entry which is preliminary data.</text>
</comment>
<organism evidence="2 3">
    <name type="scientific">Vitis rotundifolia</name>
    <name type="common">Muscadine grape</name>
    <dbReference type="NCBI Taxonomy" id="103349"/>
    <lineage>
        <taxon>Eukaryota</taxon>
        <taxon>Viridiplantae</taxon>
        <taxon>Streptophyta</taxon>
        <taxon>Embryophyta</taxon>
        <taxon>Tracheophyta</taxon>
        <taxon>Spermatophyta</taxon>
        <taxon>Magnoliopsida</taxon>
        <taxon>eudicotyledons</taxon>
        <taxon>Gunneridae</taxon>
        <taxon>Pentapetalae</taxon>
        <taxon>rosids</taxon>
        <taxon>Vitales</taxon>
        <taxon>Vitaceae</taxon>
        <taxon>Viteae</taxon>
        <taxon>Vitis</taxon>
    </lineage>
</organism>
<feature type="compositionally biased region" description="Basic and acidic residues" evidence="1">
    <location>
        <begin position="32"/>
        <end position="53"/>
    </location>
</feature>
<accession>A0AA39DYV5</accession>
<name>A0AA39DYV5_VITRO</name>
<sequence>MRLGSIESLQQLVEIARNPAASAMLLSGLNIGKDDKEKQSQEKKSFDRSMTSKKDHNHLLQLISNTGTTTYNWSHLETLRLSKAL</sequence>
<feature type="region of interest" description="Disordered" evidence="1">
    <location>
        <begin position="29"/>
        <end position="53"/>
    </location>
</feature>
<evidence type="ECO:0000256" key="1">
    <source>
        <dbReference type="SAM" id="MobiDB-lite"/>
    </source>
</evidence>